<dbReference type="InterPro" id="IPR007197">
    <property type="entry name" value="rSAM"/>
</dbReference>
<dbReference type="Gene3D" id="3.20.20.70">
    <property type="entry name" value="Aldolase class I"/>
    <property type="match status" value="1"/>
</dbReference>
<keyword evidence="2" id="KW-0949">S-adenosyl-L-methionine</keyword>
<feature type="domain" description="Radical SAM core" evidence="6">
    <location>
        <begin position="9"/>
        <end position="242"/>
    </location>
</feature>
<evidence type="ECO:0000259" key="6">
    <source>
        <dbReference type="PROSITE" id="PS51918"/>
    </source>
</evidence>
<dbReference type="SFLD" id="SFLDG01095">
    <property type="entry name" value="Uncharacterised_Radical_SAM_Su"/>
    <property type="match status" value="1"/>
</dbReference>
<evidence type="ECO:0000256" key="5">
    <source>
        <dbReference type="ARBA" id="ARBA00023014"/>
    </source>
</evidence>
<dbReference type="PANTHER" id="PTHR43409">
    <property type="entry name" value="ANAEROBIC MAGNESIUM-PROTOPORPHYRIN IX MONOMETHYL ESTER CYCLASE-RELATED"/>
    <property type="match status" value="1"/>
</dbReference>
<evidence type="ECO:0000256" key="2">
    <source>
        <dbReference type="ARBA" id="ARBA00022691"/>
    </source>
</evidence>
<evidence type="ECO:0000256" key="3">
    <source>
        <dbReference type="ARBA" id="ARBA00022723"/>
    </source>
</evidence>
<dbReference type="SFLD" id="SFLDS00029">
    <property type="entry name" value="Radical_SAM"/>
    <property type="match status" value="1"/>
</dbReference>
<evidence type="ECO:0000256" key="4">
    <source>
        <dbReference type="ARBA" id="ARBA00023004"/>
    </source>
</evidence>
<dbReference type="Proteomes" id="UP001385389">
    <property type="component" value="Chromosome"/>
</dbReference>
<dbReference type="InterPro" id="IPR006638">
    <property type="entry name" value="Elp3/MiaA/NifB-like_rSAM"/>
</dbReference>
<dbReference type="InterPro" id="IPR058240">
    <property type="entry name" value="rSAM_sf"/>
</dbReference>
<dbReference type="PANTHER" id="PTHR43409:SF4">
    <property type="entry name" value="RADICAL SAM SUPERFAMILY PROTEIN"/>
    <property type="match status" value="1"/>
</dbReference>
<reference evidence="7 8" key="1">
    <citation type="submission" date="2024-03" db="EMBL/GenBank/DDBJ databases">
        <title>Phenotype and Genome Characterization of a Sulfate-Reducing Bacterium Pseudodesulfovibrio sp. strain 5S69, isolated from Petroleum Reservoir in Tatarstan (Russia).</title>
        <authorList>
            <person name="Bidzhieva S.K."/>
            <person name="Kadnikov V."/>
            <person name="Tourova T.P."/>
            <person name="Samigullina S.R."/>
            <person name="Sokolova D.S."/>
            <person name="Poltaraus A.B."/>
            <person name="Avtukh A.N."/>
            <person name="Tereshina V.M."/>
            <person name="Mardanov A.V."/>
            <person name="Nazina T.N."/>
        </authorList>
    </citation>
    <scope>NUCLEOTIDE SEQUENCE [LARGE SCALE GENOMIC DNA]</scope>
    <source>
        <strain evidence="7 8">5S69</strain>
    </source>
</reference>
<sequence>MDHQGMIIRPPSEAGSVLLQVTLGCSHGRCAFCGAYQGKRFAIKPRGTVLADILYAARHYPDRRRIFLCDGDAMILPQARLTDILSLIREHLPWVTRVGTYASAKSLKRKTDAELAELRGLGLGIVYMGLESGDDAVLRDMGKSGDAACIVEQGQRAGAAGFKVNVTVINGLGGVERSMEHAQATARALTRIDPDQVGALSLMLVPGTPLHERFERGEFELPDAPGILRELREMLAGTTLTRGLFLADHASNYLPLKVRLPSGKQAALDSLDRALAGRTPLKAESARRL</sequence>
<evidence type="ECO:0000256" key="1">
    <source>
        <dbReference type="ARBA" id="ARBA00001966"/>
    </source>
</evidence>
<proteinExistence type="predicted"/>
<dbReference type="CDD" id="cd01335">
    <property type="entry name" value="Radical_SAM"/>
    <property type="match status" value="1"/>
</dbReference>
<dbReference type="InterPro" id="IPR051198">
    <property type="entry name" value="BchE-like"/>
</dbReference>
<accession>A0ABZ2IW73</accession>
<keyword evidence="3" id="KW-0479">Metal-binding</keyword>
<dbReference type="RefSeq" id="WP_338668660.1">
    <property type="nucleotide sequence ID" value="NZ_CP146609.1"/>
</dbReference>
<name>A0ABZ2IW73_9BACT</name>
<evidence type="ECO:0000313" key="7">
    <source>
        <dbReference type="EMBL" id="WWX22944.1"/>
    </source>
</evidence>
<dbReference type="Pfam" id="PF04055">
    <property type="entry name" value="Radical_SAM"/>
    <property type="match status" value="1"/>
</dbReference>
<dbReference type="InterPro" id="IPR013785">
    <property type="entry name" value="Aldolase_TIM"/>
</dbReference>
<dbReference type="SMART" id="SM00729">
    <property type="entry name" value="Elp3"/>
    <property type="match status" value="1"/>
</dbReference>
<dbReference type="SFLD" id="SFLDG01082">
    <property type="entry name" value="B12-binding_domain_containing"/>
    <property type="match status" value="1"/>
</dbReference>
<keyword evidence="5" id="KW-0411">Iron-sulfur</keyword>
<keyword evidence="8" id="KW-1185">Reference proteome</keyword>
<dbReference type="EMBL" id="CP146609">
    <property type="protein sequence ID" value="WWX22944.1"/>
    <property type="molecule type" value="Genomic_DNA"/>
</dbReference>
<comment type="cofactor">
    <cofactor evidence="1">
        <name>[4Fe-4S] cluster</name>
        <dbReference type="ChEBI" id="CHEBI:49883"/>
    </cofactor>
</comment>
<evidence type="ECO:0000313" key="8">
    <source>
        <dbReference type="Proteomes" id="UP001385389"/>
    </source>
</evidence>
<keyword evidence="4" id="KW-0408">Iron</keyword>
<gene>
    <name evidence="7" type="ORF">V8V93_01805</name>
</gene>
<organism evidence="7 8">
    <name type="scientific">Pseudodesulfovibrio methanolicus</name>
    <dbReference type="NCBI Taxonomy" id="3126690"/>
    <lineage>
        <taxon>Bacteria</taxon>
        <taxon>Pseudomonadati</taxon>
        <taxon>Thermodesulfobacteriota</taxon>
        <taxon>Desulfovibrionia</taxon>
        <taxon>Desulfovibrionales</taxon>
        <taxon>Desulfovibrionaceae</taxon>
    </lineage>
</organism>
<protein>
    <submittedName>
        <fullName evidence="7">Radical SAM protein</fullName>
    </submittedName>
</protein>
<dbReference type="SUPFAM" id="SSF102114">
    <property type="entry name" value="Radical SAM enzymes"/>
    <property type="match status" value="1"/>
</dbReference>
<dbReference type="PROSITE" id="PS51918">
    <property type="entry name" value="RADICAL_SAM"/>
    <property type="match status" value="1"/>
</dbReference>